<dbReference type="EMBL" id="WUBR01000002">
    <property type="protein sequence ID" value="MWV28351.1"/>
    <property type="molecule type" value="Genomic_DNA"/>
</dbReference>
<dbReference type="PANTHER" id="PTHR19328:SF75">
    <property type="entry name" value="ALDOSE SUGAR DEHYDROGENASE YLII"/>
    <property type="match status" value="1"/>
</dbReference>
<feature type="signal peptide" evidence="1">
    <location>
        <begin position="1"/>
        <end position="29"/>
    </location>
</feature>
<keyword evidence="1" id="KW-0732">Signal</keyword>
<dbReference type="InterPro" id="IPR011041">
    <property type="entry name" value="Quinoprot_gluc/sorb_DH_b-prop"/>
</dbReference>
<dbReference type="SUPFAM" id="SSF50952">
    <property type="entry name" value="Soluble quinoprotein glucose dehydrogenase"/>
    <property type="match status" value="1"/>
</dbReference>
<gene>
    <name evidence="3" type="ORF">GRF63_10580</name>
</gene>
<dbReference type="AlphaFoldDB" id="A0A844XCT8"/>
<reference evidence="3 4" key="2">
    <citation type="submission" date="2020-02" db="EMBL/GenBank/DDBJ databases">
        <title>Erythrobacter dongmakensis sp. nov., isolated from a tidal mudflat.</title>
        <authorList>
            <person name="Kim I.S."/>
        </authorList>
    </citation>
    <scope>NUCLEOTIDE SEQUENCE [LARGE SCALE GENOMIC DNA]</scope>
    <source>
        <strain evidence="3 4">GH3-10</strain>
    </source>
</reference>
<dbReference type="InterPro" id="IPR011042">
    <property type="entry name" value="6-blade_b-propeller_TolB-like"/>
</dbReference>
<dbReference type="InterPro" id="IPR012938">
    <property type="entry name" value="Glc/Sorbosone_DH"/>
</dbReference>
<feature type="domain" description="Glucose/Sorbosone dehydrogenase" evidence="2">
    <location>
        <begin position="68"/>
        <end position="415"/>
    </location>
</feature>
<sequence length="420" mass="45453">MDRRLGSGFAVSLAALALTFAPAAAPALAQDDPAPPARPTFSGSDLGEGPWDFYSEYGPIHLEVVARLERPWGIVFLPEGGMLVTERVGRLRHIDANGTLDPEPIAGLPAMYTFGIAGLKGIALHPDFATNRLVYMAYSKIDPMDATVSSLAVMRGRWDAGSHELADVEDIFVADTWYGAAPLPERCCGQGPAFGSYGGRILFDPDGYLFVTSGDRNYGEMVQDPASHYGKIFRMTDEGEVPEGNPWVGLDGHEPLVWSTGHRNPLGLAYNPATGELWESEFGPRGGDEVNRILRGGNYGWIDVTQGMHYNGEQAEGIRNVDGMIDPVLAFGPPSLNPGNLTFFQGDTIPGWEGDMLLGSFSEGLLRYDTDQVGMPIGVPEHLLKQLGQRWRDVQQAPDGSIYLLTDQTTGAVLRLTAGE</sequence>
<name>A0A844XCT8_9SPHN</name>
<evidence type="ECO:0000256" key="1">
    <source>
        <dbReference type="SAM" id="SignalP"/>
    </source>
</evidence>
<dbReference type="Proteomes" id="UP000461409">
    <property type="component" value="Unassembled WGS sequence"/>
</dbReference>
<evidence type="ECO:0000313" key="3">
    <source>
        <dbReference type="EMBL" id="MWV28351.1"/>
    </source>
</evidence>
<dbReference type="Pfam" id="PF07995">
    <property type="entry name" value="GSDH"/>
    <property type="match status" value="1"/>
</dbReference>
<evidence type="ECO:0000313" key="4">
    <source>
        <dbReference type="Proteomes" id="UP000461409"/>
    </source>
</evidence>
<protein>
    <submittedName>
        <fullName evidence="3">PQQ-dependent sugar dehydrogenase</fullName>
    </submittedName>
</protein>
<comment type="caution">
    <text evidence="3">The sequence shown here is derived from an EMBL/GenBank/DDBJ whole genome shotgun (WGS) entry which is preliminary data.</text>
</comment>
<dbReference type="Gene3D" id="2.120.10.30">
    <property type="entry name" value="TolB, C-terminal domain"/>
    <property type="match status" value="1"/>
</dbReference>
<dbReference type="PANTHER" id="PTHR19328">
    <property type="entry name" value="HEDGEHOG-INTERACTING PROTEIN"/>
    <property type="match status" value="1"/>
</dbReference>
<organism evidence="3 4">
    <name type="scientific">Aurantiacibacter rhizosphaerae</name>
    <dbReference type="NCBI Taxonomy" id="2691582"/>
    <lineage>
        <taxon>Bacteria</taxon>
        <taxon>Pseudomonadati</taxon>
        <taxon>Pseudomonadota</taxon>
        <taxon>Alphaproteobacteria</taxon>
        <taxon>Sphingomonadales</taxon>
        <taxon>Erythrobacteraceae</taxon>
        <taxon>Aurantiacibacter</taxon>
    </lineage>
</organism>
<accession>A0A844XCT8</accession>
<evidence type="ECO:0000259" key="2">
    <source>
        <dbReference type="Pfam" id="PF07995"/>
    </source>
</evidence>
<reference evidence="3 4" key="1">
    <citation type="submission" date="2019-12" db="EMBL/GenBank/DDBJ databases">
        <authorList>
            <person name="Lee S.D."/>
        </authorList>
    </citation>
    <scope>NUCLEOTIDE SEQUENCE [LARGE SCALE GENOMIC DNA]</scope>
    <source>
        <strain evidence="3 4">GH3-10</strain>
    </source>
</reference>
<dbReference type="RefSeq" id="WP_160485957.1">
    <property type="nucleotide sequence ID" value="NZ_WUBR01000002.1"/>
</dbReference>
<proteinExistence type="predicted"/>
<feature type="chain" id="PRO_5032835512" evidence="1">
    <location>
        <begin position="30"/>
        <end position="420"/>
    </location>
</feature>
<keyword evidence="4" id="KW-1185">Reference proteome</keyword>